<gene>
    <name evidence="1" type="ORF">V5799_016036</name>
</gene>
<keyword evidence="2" id="KW-1185">Reference proteome</keyword>
<dbReference type="EMBL" id="JARKHS020006447">
    <property type="protein sequence ID" value="KAK8782622.1"/>
    <property type="molecule type" value="Genomic_DNA"/>
</dbReference>
<dbReference type="Gene3D" id="3.40.390.10">
    <property type="entry name" value="Collagenase (Catalytic Domain)"/>
    <property type="match status" value="1"/>
</dbReference>
<reference evidence="1 2" key="1">
    <citation type="journal article" date="2023" name="Arcadia Sci">
        <title>De novo assembly of a long-read Amblyomma americanum tick genome.</title>
        <authorList>
            <person name="Chou S."/>
            <person name="Poskanzer K.E."/>
            <person name="Rollins M."/>
            <person name="Thuy-Boun P.S."/>
        </authorList>
    </citation>
    <scope>NUCLEOTIDE SEQUENCE [LARGE SCALE GENOMIC DNA]</scope>
    <source>
        <strain evidence="1">F_SG_1</strain>
        <tissue evidence="1">Salivary glands</tissue>
    </source>
</reference>
<sequence length="202" mass="22706">MVETSFLLKGRVTYHAMKNSVVLPPAMRRMPITYPQSVPVEYDLGTTGVLIAIELYRAATQSASIGDASWAKWYQKRFRNIQDCFDDATVTSANFSQKVVTSESAFETYVWKHAFRVVLDALRDIYSPRGGLGFSAEARWVSAQRTFFKRFCLLSCGGGGLGSDFDRKLRCVLPVLTTSEFRDVFSCKKPQKKKLNGICSNL</sequence>
<dbReference type="GO" id="GO:0008237">
    <property type="term" value="F:metallopeptidase activity"/>
    <property type="evidence" value="ECO:0007669"/>
    <property type="project" value="InterPro"/>
</dbReference>
<organism evidence="1 2">
    <name type="scientific">Amblyomma americanum</name>
    <name type="common">Lone star tick</name>
    <dbReference type="NCBI Taxonomy" id="6943"/>
    <lineage>
        <taxon>Eukaryota</taxon>
        <taxon>Metazoa</taxon>
        <taxon>Ecdysozoa</taxon>
        <taxon>Arthropoda</taxon>
        <taxon>Chelicerata</taxon>
        <taxon>Arachnida</taxon>
        <taxon>Acari</taxon>
        <taxon>Parasitiformes</taxon>
        <taxon>Ixodida</taxon>
        <taxon>Ixodoidea</taxon>
        <taxon>Ixodidae</taxon>
        <taxon>Amblyomminae</taxon>
        <taxon>Amblyomma</taxon>
    </lineage>
</organism>
<dbReference type="InterPro" id="IPR024079">
    <property type="entry name" value="MetalloPept_cat_dom_sf"/>
</dbReference>
<comment type="caution">
    <text evidence="1">The sequence shown here is derived from an EMBL/GenBank/DDBJ whole genome shotgun (WGS) entry which is preliminary data.</text>
</comment>
<protein>
    <submittedName>
        <fullName evidence="1">Uncharacterized protein</fullName>
    </submittedName>
</protein>
<evidence type="ECO:0000313" key="1">
    <source>
        <dbReference type="EMBL" id="KAK8782622.1"/>
    </source>
</evidence>
<name>A0AAQ4F7H3_AMBAM</name>
<evidence type="ECO:0000313" key="2">
    <source>
        <dbReference type="Proteomes" id="UP001321473"/>
    </source>
</evidence>
<accession>A0AAQ4F7H3</accession>
<proteinExistence type="predicted"/>
<dbReference type="AlphaFoldDB" id="A0AAQ4F7H3"/>
<dbReference type="Proteomes" id="UP001321473">
    <property type="component" value="Unassembled WGS sequence"/>
</dbReference>